<sequence length="390" mass="44844">MFKSLLKRRRKRRQDRSEKLSIEYDPITFNAHSDIFFRLMDSTADTNEATVQHMLQSDGSISLGLEKDTDIFRRLSCAFEGRAVFGLKDPRWSLANFQGIVGFAQGRTEMLQRLLFLQASPICFEEGFVRSVLPEIYAQRSPDLRTYANNISYRLDSVGPHFLPRSNVGIRRFLKEHEFTEEQRVKGRDLRLLLIEKNISKYNFVQGDRPDGDDYVLVVDQAYNDLSVYLQGGEDGIFRHMLEAAIEENPGSKIAVKLHPEFKHRRTYLYPVPDEYKDKVVLFADDTDIMMLLAASRTVYTFSSTVGLEAILRGKRAVVFGNPVYAGYGLSDDRCINLPTNRRLTADELVYALYLQNMLYLSPSTGQRCHHLQAIDELLWLKKKFVAGVQ</sequence>
<name>A0ABQ3DUP9_9HYPH</name>
<protein>
    <recommendedName>
        <fullName evidence="3">Capsule polysaccharide biosynthesis protein</fullName>
    </recommendedName>
</protein>
<keyword evidence="2" id="KW-1185">Reference proteome</keyword>
<dbReference type="Pfam" id="PF05159">
    <property type="entry name" value="Capsule_synth"/>
    <property type="match status" value="1"/>
</dbReference>
<organism evidence="1 2">
    <name type="scientific">Pseudovibrio japonicus</name>
    <dbReference type="NCBI Taxonomy" id="366534"/>
    <lineage>
        <taxon>Bacteria</taxon>
        <taxon>Pseudomonadati</taxon>
        <taxon>Pseudomonadota</taxon>
        <taxon>Alphaproteobacteria</taxon>
        <taxon>Hyphomicrobiales</taxon>
        <taxon>Stappiaceae</taxon>
        <taxon>Pseudovibrio</taxon>
    </lineage>
</organism>
<reference evidence="2" key="1">
    <citation type="journal article" date="2019" name="Int. J. Syst. Evol. Microbiol.">
        <title>The Global Catalogue of Microorganisms (GCM) 10K type strain sequencing project: providing services to taxonomists for standard genome sequencing and annotation.</title>
        <authorList>
            <consortium name="The Broad Institute Genomics Platform"/>
            <consortium name="The Broad Institute Genome Sequencing Center for Infectious Disease"/>
            <person name="Wu L."/>
            <person name="Ma J."/>
        </authorList>
    </citation>
    <scope>NUCLEOTIDE SEQUENCE [LARGE SCALE GENOMIC DNA]</scope>
    <source>
        <strain evidence="2">KCTC 12861</strain>
    </source>
</reference>
<dbReference type="InterPro" id="IPR007833">
    <property type="entry name" value="Capsule_polysaccharide_synth"/>
</dbReference>
<gene>
    <name evidence="1" type="ORF">GCM10007094_00630</name>
</gene>
<evidence type="ECO:0000313" key="2">
    <source>
        <dbReference type="Proteomes" id="UP000637980"/>
    </source>
</evidence>
<accession>A0ABQ3DUP9</accession>
<dbReference type="Proteomes" id="UP000637980">
    <property type="component" value="Unassembled WGS sequence"/>
</dbReference>
<comment type="caution">
    <text evidence="1">The sequence shown here is derived from an EMBL/GenBank/DDBJ whole genome shotgun (WGS) entry which is preliminary data.</text>
</comment>
<proteinExistence type="predicted"/>
<dbReference type="EMBL" id="BMXE01000001">
    <property type="protein sequence ID" value="GHB17093.1"/>
    <property type="molecule type" value="Genomic_DNA"/>
</dbReference>
<evidence type="ECO:0000313" key="1">
    <source>
        <dbReference type="EMBL" id="GHB17093.1"/>
    </source>
</evidence>
<evidence type="ECO:0008006" key="3">
    <source>
        <dbReference type="Google" id="ProtNLM"/>
    </source>
</evidence>